<keyword evidence="3 5" id="KW-0540">Nuclease</keyword>
<dbReference type="InterPro" id="IPR006641">
    <property type="entry name" value="YqgF/RNaseH-like_dom"/>
</dbReference>
<evidence type="ECO:0000313" key="7">
    <source>
        <dbReference type="EMBL" id="EKE26054.1"/>
    </source>
</evidence>
<dbReference type="PANTHER" id="PTHR33317">
    <property type="entry name" value="POLYNUCLEOTIDYL TRANSFERASE, RIBONUCLEASE H-LIKE SUPERFAMILY PROTEIN"/>
    <property type="match status" value="1"/>
</dbReference>
<keyword evidence="4 5" id="KW-0378">Hydrolase</keyword>
<dbReference type="GO" id="GO:0004518">
    <property type="term" value="F:nuclease activity"/>
    <property type="evidence" value="ECO:0007669"/>
    <property type="project" value="UniProtKB-KW"/>
</dbReference>
<comment type="subcellular location">
    <subcellularLocation>
        <location evidence="5">Cytoplasm</location>
    </subcellularLocation>
</comment>
<accession>K2G7K1</accession>
<dbReference type="HAMAP" id="MF_00651">
    <property type="entry name" value="Nuclease_YqgF"/>
    <property type="match status" value="1"/>
</dbReference>
<dbReference type="SUPFAM" id="SSF53098">
    <property type="entry name" value="Ribonuclease H-like"/>
    <property type="match status" value="1"/>
</dbReference>
<dbReference type="SMART" id="SM00732">
    <property type="entry name" value="YqgFc"/>
    <property type="match status" value="1"/>
</dbReference>
<feature type="domain" description="YqgF/RNase H-like" evidence="6">
    <location>
        <begin position="1"/>
        <end position="96"/>
    </location>
</feature>
<protein>
    <recommendedName>
        <fullName evidence="5">Putative pre-16S rRNA nuclease</fullName>
        <ecNumber evidence="5">3.1.-.-</ecNumber>
    </recommendedName>
</protein>
<dbReference type="InterPro" id="IPR005227">
    <property type="entry name" value="YqgF"/>
</dbReference>
<dbReference type="GO" id="GO:0000967">
    <property type="term" value="P:rRNA 5'-end processing"/>
    <property type="evidence" value="ECO:0007669"/>
    <property type="project" value="UniProtKB-UniRule"/>
</dbReference>
<proteinExistence type="inferred from homology"/>
<dbReference type="AlphaFoldDB" id="K2G7K1"/>
<dbReference type="InterPro" id="IPR012337">
    <property type="entry name" value="RNaseH-like_sf"/>
</dbReference>
<evidence type="ECO:0000256" key="2">
    <source>
        <dbReference type="ARBA" id="ARBA00022517"/>
    </source>
</evidence>
<dbReference type="InterPro" id="IPR037027">
    <property type="entry name" value="YqgF/RNaseH-like_dom_sf"/>
</dbReference>
<keyword evidence="1 5" id="KW-0963">Cytoplasm</keyword>
<dbReference type="GO" id="GO:0016788">
    <property type="term" value="F:hydrolase activity, acting on ester bonds"/>
    <property type="evidence" value="ECO:0007669"/>
    <property type="project" value="UniProtKB-UniRule"/>
</dbReference>
<comment type="function">
    <text evidence="5">Could be a nuclease involved in processing of the 5'-end of pre-16S rRNA.</text>
</comment>
<evidence type="ECO:0000256" key="1">
    <source>
        <dbReference type="ARBA" id="ARBA00022490"/>
    </source>
</evidence>
<evidence type="ECO:0000256" key="4">
    <source>
        <dbReference type="ARBA" id="ARBA00022801"/>
    </source>
</evidence>
<reference evidence="7" key="1">
    <citation type="journal article" date="2012" name="Science">
        <title>Fermentation, hydrogen, and sulfur metabolism in multiple uncultivated bacterial phyla.</title>
        <authorList>
            <person name="Wrighton K.C."/>
            <person name="Thomas B.C."/>
            <person name="Sharon I."/>
            <person name="Miller C.S."/>
            <person name="Castelle C.J."/>
            <person name="VerBerkmoes N.C."/>
            <person name="Wilkins M.J."/>
            <person name="Hettich R.L."/>
            <person name="Lipton M.S."/>
            <person name="Williams K.H."/>
            <person name="Long P.E."/>
            <person name="Banfield J.F."/>
        </authorList>
    </citation>
    <scope>NUCLEOTIDE SEQUENCE [LARGE SCALE GENOMIC DNA]</scope>
</reference>
<evidence type="ECO:0000256" key="3">
    <source>
        <dbReference type="ARBA" id="ARBA00022722"/>
    </source>
</evidence>
<dbReference type="EC" id="3.1.-.-" evidence="5"/>
<gene>
    <name evidence="7" type="ORF">ACD_4C00458G0001</name>
</gene>
<name>K2G7K1_9BACT</name>
<comment type="similarity">
    <text evidence="5">Belongs to the YqgF HJR family.</text>
</comment>
<evidence type="ECO:0000259" key="6">
    <source>
        <dbReference type="SMART" id="SM00732"/>
    </source>
</evidence>
<dbReference type="Gene3D" id="3.30.420.140">
    <property type="entry name" value="YqgF/RNase H-like domain"/>
    <property type="match status" value="1"/>
</dbReference>
<keyword evidence="2 5" id="KW-0690">Ribosome biogenesis</keyword>
<dbReference type="PANTHER" id="PTHR33317:SF4">
    <property type="entry name" value="POLYNUCLEOTIDYL TRANSFERASE, RIBONUCLEASE H-LIKE SUPERFAMILY PROTEIN"/>
    <property type="match status" value="1"/>
</dbReference>
<dbReference type="CDD" id="cd16964">
    <property type="entry name" value="YqgF"/>
    <property type="match status" value="1"/>
</dbReference>
<dbReference type="EMBL" id="AMFJ01000974">
    <property type="protein sequence ID" value="EKE26054.1"/>
    <property type="molecule type" value="Genomic_DNA"/>
</dbReference>
<organism evidence="7">
    <name type="scientific">uncultured bacterium</name>
    <name type="common">gcode 4</name>
    <dbReference type="NCBI Taxonomy" id="1234023"/>
    <lineage>
        <taxon>Bacteria</taxon>
        <taxon>environmental samples</taxon>
    </lineage>
</organism>
<dbReference type="Pfam" id="PF03652">
    <property type="entry name" value="RuvX"/>
    <property type="match status" value="1"/>
</dbReference>
<comment type="caution">
    <text evidence="7">The sequence shown here is derived from an EMBL/GenBank/DDBJ whole genome shotgun (WGS) entry which is preliminary data.</text>
</comment>
<sequence>MNYLGIDYWTNKIGLAINVENVALPLWIIKNSNAIEQIRKIIFDRKIDWVIIWMANHVNWKESEHSRRIKSFSGILKKEIWIEVIFHDERFSSFEAKTSFENYWEKRFDPRKLDDIAACIILQSYLDSKNFK</sequence>
<dbReference type="NCBIfam" id="TIGR00250">
    <property type="entry name" value="RNAse_H_YqgF"/>
    <property type="match status" value="1"/>
</dbReference>
<dbReference type="GO" id="GO:0005737">
    <property type="term" value="C:cytoplasm"/>
    <property type="evidence" value="ECO:0007669"/>
    <property type="project" value="UniProtKB-SubCell"/>
</dbReference>
<evidence type="ECO:0000256" key="5">
    <source>
        <dbReference type="HAMAP-Rule" id="MF_00651"/>
    </source>
</evidence>